<sequence>MTTTVSSPGLGAPIVPLHLGGNTFGWTSGREQSFAVLDAFQDAGGNVVDTADMYSSWVPGHSGGESEEILGAWMAARGNRDQVVIATKTGAHPEFTGLAHDTVVASLEASLKRLRTDHVDLYYAHYDDESVEISDQVDTFDELVRSGKIRGVGLSNYSPARMREFFTTARQDGRTIPVAIQPQYSLVARKEYEQEYRPLAAEFDAAVFSYYSLASGFLTGKYRSPEDLQGSARQDAAQSYLTADGLEVVDTLDRIAAAHGTHIPTVALAWLRARGVTAPIASASRPAQLPALLAASSLRLTNEELGALDDASQSFA</sequence>
<dbReference type="SUPFAM" id="SSF51430">
    <property type="entry name" value="NAD(P)-linked oxidoreductase"/>
    <property type="match status" value="1"/>
</dbReference>
<evidence type="ECO:0000259" key="1">
    <source>
        <dbReference type="Pfam" id="PF00248"/>
    </source>
</evidence>
<dbReference type="GO" id="GO:0016491">
    <property type="term" value="F:oxidoreductase activity"/>
    <property type="evidence" value="ECO:0007669"/>
    <property type="project" value="InterPro"/>
</dbReference>
<dbReference type="Pfam" id="PF00248">
    <property type="entry name" value="Aldo_ket_red"/>
    <property type="match status" value="1"/>
</dbReference>
<dbReference type="InterPro" id="IPR036812">
    <property type="entry name" value="NAD(P)_OxRdtase_dom_sf"/>
</dbReference>
<dbReference type="Gene3D" id="3.20.20.100">
    <property type="entry name" value="NADP-dependent oxidoreductase domain"/>
    <property type="match status" value="1"/>
</dbReference>
<evidence type="ECO:0000313" key="2">
    <source>
        <dbReference type="EMBL" id="TDL41855.1"/>
    </source>
</evidence>
<dbReference type="PANTHER" id="PTHR43364">
    <property type="entry name" value="NADH-SPECIFIC METHYLGLYOXAL REDUCTASE-RELATED"/>
    <property type="match status" value="1"/>
</dbReference>
<reference evidence="2 3" key="1">
    <citation type="submission" date="2019-03" db="EMBL/GenBank/DDBJ databases">
        <title>Genome Sequencing and Assembly of Various Microbes Isolated from Partially Reclaimed Soil and Acid Mine Drainage (AMD) Site.</title>
        <authorList>
            <person name="Steinbock B."/>
            <person name="Bechtold R."/>
            <person name="Sevigny J.L."/>
            <person name="Thomas D."/>
            <person name="Cuthill L.R."/>
            <person name="Aveiro Johannsen E.J."/>
            <person name="Thomas K."/>
            <person name="Ghosh A."/>
        </authorList>
    </citation>
    <scope>NUCLEOTIDE SEQUENCE [LARGE SCALE GENOMIC DNA]</scope>
    <source>
        <strain evidence="2 3">S-A3</strain>
    </source>
</reference>
<name>A0A4R5YEU7_KOCRO</name>
<feature type="domain" description="NADP-dependent oxidoreductase" evidence="1">
    <location>
        <begin position="17"/>
        <end position="311"/>
    </location>
</feature>
<dbReference type="PANTHER" id="PTHR43364:SF6">
    <property type="entry name" value="OXIDOREDUCTASE-RELATED"/>
    <property type="match status" value="1"/>
</dbReference>
<proteinExistence type="predicted"/>
<dbReference type="PRINTS" id="PR00069">
    <property type="entry name" value="ALDKETRDTASE"/>
</dbReference>
<dbReference type="Proteomes" id="UP000295163">
    <property type="component" value="Unassembled WGS sequence"/>
</dbReference>
<dbReference type="RefSeq" id="WP_133410745.1">
    <property type="nucleotide sequence ID" value="NZ_SMZT01000005.1"/>
</dbReference>
<dbReference type="InterPro" id="IPR050523">
    <property type="entry name" value="AKR_Detox_Biosynth"/>
</dbReference>
<dbReference type="GO" id="GO:0005829">
    <property type="term" value="C:cytosol"/>
    <property type="evidence" value="ECO:0007669"/>
    <property type="project" value="TreeGrafter"/>
</dbReference>
<protein>
    <submittedName>
        <fullName evidence="2">Aldo/keto reductase</fullName>
    </submittedName>
</protein>
<evidence type="ECO:0000313" key="3">
    <source>
        <dbReference type="Proteomes" id="UP000295163"/>
    </source>
</evidence>
<dbReference type="AlphaFoldDB" id="A0A4R5YEU7"/>
<comment type="caution">
    <text evidence="2">The sequence shown here is derived from an EMBL/GenBank/DDBJ whole genome shotgun (WGS) entry which is preliminary data.</text>
</comment>
<dbReference type="EMBL" id="SMZT01000005">
    <property type="protein sequence ID" value="TDL41855.1"/>
    <property type="molecule type" value="Genomic_DNA"/>
</dbReference>
<organism evidence="2 3">
    <name type="scientific">Kocuria rosea</name>
    <name type="common">Deinococcus erythromyxa</name>
    <name type="synonym">Micrococcus rubens</name>
    <dbReference type="NCBI Taxonomy" id="1275"/>
    <lineage>
        <taxon>Bacteria</taxon>
        <taxon>Bacillati</taxon>
        <taxon>Actinomycetota</taxon>
        <taxon>Actinomycetes</taxon>
        <taxon>Micrococcales</taxon>
        <taxon>Micrococcaceae</taxon>
        <taxon>Kocuria</taxon>
    </lineage>
</organism>
<dbReference type="CDD" id="cd19081">
    <property type="entry name" value="AKR_AKR9C1"/>
    <property type="match status" value="1"/>
</dbReference>
<dbReference type="InterPro" id="IPR023210">
    <property type="entry name" value="NADP_OxRdtase_dom"/>
</dbReference>
<gene>
    <name evidence="2" type="ORF">E2R59_11880</name>
</gene>
<dbReference type="GeneID" id="64348117"/>
<dbReference type="InterPro" id="IPR020471">
    <property type="entry name" value="AKR"/>
</dbReference>
<accession>A0A4R5YEU7</accession>